<proteinExistence type="predicted"/>
<dbReference type="AlphaFoldDB" id="A0A1G7PTS9"/>
<dbReference type="Gene3D" id="3.40.630.30">
    <property type="match status" value="1"/>
</dbReference>
<accession>A0A1G7PTS9</accession>
<dbReference type="InterPro" id="IPR000182">
    <property type="entry name" value="GNAT_dom"/>
</dbReference>
<evidence type="ECO:0000256" key="2">
    <source>
        <dbReference type="ARBA" id="ARBA00023315"/>
    </source>
</evidence>
<dbReference type="PROSITE" id="PS51186">
    <property type="entry name" value="GNAT"/>
    <property type="match status" value="1"/>
</dbReference>
<sequence>MTKPRPAKTSHLTHVPLSIRPMEWGDCARVLQMIDALTRQHGDRMSLDEAALIDLIYAPSPWARILVAQSHGKIVGYAALVGGLQLQFGLRTMDLHHLYVDADQRGMGIGRALIIAARETARNLDCVQLTVGTHAENKPAQAAYLACGFEPLAPRGPRFVMALS</sequence>
<evidence type="ECO:0000313" key="5">
    <source>
        <dbReference type="Proteomes" id="UP000182284"/>
    </source>
</evidence>
<dbReference type="InterPro" id="IPR016181">
    <property type="entry name" value="Acyl_CoA_acyltransferase"/>
</dbReference>
<keyword evidence="1 4" id="KW-0808">Transferase</keyword>
<reference evidence="4 5" key="1">
    <citation type="submission" date="2016-10" db="EMBL/GenBank/DDBJ databases">
        <authorList>
            <person name="de Groot N.N."/>
        </authorList>
    </citation>
    <scope>NUCLEOTIDE SEQUENCE [LARGE SCALE GENOMIC DNA]</scope>
    <source>
        <strain evidence="4 5">DSM 27375</strain>
    </source>
</reference>
<dbReference type="RefSeq" id="WP_074645982.1">
    <property type="nucleotide sequence ID" value="NZ_FNBL01000008.1"/>
</dbReference>
<dbReference type="GO" id="GO:0016747">
    <property type="term" value="F:acyltransferase activity, transferring groups other than amino-acyl groups"/>
    <property type="evidence" value="ECO:0007669"/>
    <property type="project" value="InterPro"/>
</dbReference>
<dbReference type="OrthoDB" id="7651332at2"/>
<dbReference type="Proteomes" id="UP000182284">
    <property type="component" value="Unassembled WGS sequence"/>
</dbReference>
<evidence type="ECO:0000313" key="4">
    <source>
        <dbReference type="EMBL" id="SDF89635.1"/>
    </source>
</evidence>
<dbReference type="PANTHER" id="PTHR43877">
    <property type="entry name" value="AMINOALKYLPHOSPHONATE N-ACETYLTRANSFERASE-RELATED-RELATED"/>
    <property type="match status" value="1"/>
</dbReference>
<feature type="domain" description="N-acetyltransferase" evidence="3">
    <location>
        <begin position="17"/>
        <end position="164"/>
    </location>
</feature>
<dbReference type="InterPro" id="IPR050832">
    <property type="entry name" value="Bact_Acetyltransf"/>
</dbReference>
<protein>
    <submittedName>
        <fullName evidence="4">Acetyltransferase (GNAT) family protein</fullName>
    </submittedName>
</protein>
<dbReference type="CDD" id="cd04301">
    <property type="entry name" value="NAT_SF"/>
    <property type="match status" value="1"/>
</dbReference>
<dbReference type="EMBL" id="FNBL01000008">
    <property type="protein sequence ID" value="SDF89635.1"/>
    <property type="molecule type" value="Genomic_DNA"/>
</dbReference>
<name>A0A1G7PTS9_9RHOB</name>
<dbReference type="SUPFAM" id="SSF55729">
    <property type="entry name" value="Acyl-CoA N-acyltransferases (Nat)"/>
    <property type="match status" value="1"/>
</dbReference>
<evidence type="ECO:0000259" key="3">
    <source>
        <dbReference type="PROSITE" id="PS51186"/>
    </source>
</evidence>
<gene>
    <name evidence="4" type="ORF">SAMN04488117_108152</name>
</gene>
<evidence type="ECO:0000256" key="1">
    <source>
        <dbReference type="ARBA" id="ARBA00022679"/>
    </source>
</evidence>
<dbReference type="Pfam" id="PF00583">
    <property type="entry name" value="Acetyltransf_1"/>
    <property type="match status" value="1"/>
</dbReference>
<keyword evidence="2" id="KW-0012">Acyltransferase</keyword>
<organism evidence="4 5">
    <name type="scientific">Celeribacter baekdonensis</name>
    <dbReference type="NCBI Taxonomy" id="875171"/>
    <lineage>
        <taxon>Bacteria</taxon>
        <taxon>Pseudomonadati</taxon>
        <taxon>Pseudomonadota</taxon>
        <taxon>Alphaproteobacteria</taxon>
        <taxon>Rhodobacterales</taxon>
        <taxon>Roseobacteraceae</taxon>
        <taxon>Celeribacter</taxon>
    </lineage>
</organism>